<proteinExistence type="predicted"/>
<evidence type="ECO:0000313" key="1">
    <source>
        <dbReference type="EMBL" id="GMF43376.1"/>
    </source>
</evidence>
<gene>
    <name evidence="1" type="ORF">Pfra01_001464400</name>
</gene>
<dbReference type="EMBL" id="BSXT01001530">
    <property type="protein sequence ID" value="GMF43376.1"/>
    <property type="molecule type" value="Genomic_DNA"/>
</dbReference>
<organism evidence="1 2">
    <name type="scientific">Phytophthora fragariaefolia</name>
    <dbReference type="NCBI Taxonomy" id="1490495"/>
    <lineage>
        <taxon>Eukaryota</taxon>
        <taxon>Sar</taxon>
        <taxon>Stramenopiles</taxon>
        <taxon>Oomycota</taxon>
        <taxon>Peronosporomycetes</taxon>
        <taxon>Peronosporales</taxon>
        <taxon>Peronosporaceae</taxon>
        <taxon>Phytophthora</taxon>
    </lineage>
</organism>
<dbReference type="SUPFAM" id="SSF53098">
    <property type="entry name" value="Ribonuclease H-like"/>
    <property type="match status" value="1"/>
</dbReference>
<accession>A0A9W7CVB0</accession>
<dbReference type="OrthoDB" id="8196486at2759"/>
<comment type="caution">
    <text evidence="1">The sequence shown here is derived from an EMBL/GenBank/DDBJ whole genome shotgun (WGS) entry which is preliminary data.</text>
</comment>
<evidence type="ECO:0000313" key="2">
    <source>
        <dbReference type="Proteomes" id="UP001165121"/>
    </source>
</evidence>
<reference evidence="1" key="1">
    <citation type="submission" date="2023-04" db="EMBL/GenBank/DDBJ databases">
        <title>Phytophthora fragariaefolia NBRC 109709.</title>
        <authorList>
            <person name="Ichikawa N."/>
            <person name="Sato H."/>
            <person name="Tonouchi N."/>
        </authorList>
    </citation>
    <scope>NUCLEOTIDE SEQUENCE</scope>
    <source>
        <strain evidence="1">NBRC 109709</strain>
    </source>
</reference>
<name>A0A9W7CVB0_9STRA</name>
<dbReference type="Proteomes" id="UP001165121">
    <property type="component" value="Unassembled WGS sequence"/>
</dbReference>
<dbReference type="AlphaFoldDB" id="A0A9W7CVB0"/>
<dbReference type="InterPro" id="IPR012337">
    <property type="entry name" value="RNaseH-like_sf"/>
</dbReference>
<protein>
    <submittedName>
        <fullName evidence="1">Unnamed protein product</fullName>
    </submittedName>
</protein>
<sequence>MVRKLTWLDWLQNGCKKLVVFFKSNYKLGSQLTSPLRDYGLRLIAKPGETRWGSIQLCFETILAAEAILYSLVSGRDFLSAKTKVKKKTRREIFDFVTSTDFVSQLTKAVKILKPIGVSLKRLEKDAAPISSVYKLFIDLPSEMEGNGAFVWRTGDSEDSV</sequence>
<keyword evidence="2" id="KW-1185">Reference proteome</keyword>